<dbReference type="Pfam" id="PF01774">
    <property type="entry name" value="UreD"/>
    <property type="match status" value="1"/>
</dbReference>
<organism evidence="3 4">
    <name type="scientific">Phanerochaete carnosa (strain HHB-10118-sp)</name>
    <name type="common">White-rot fungus</name>
    <name type="synonym">Peniophora carnosa</name>
    <dbReference type="NCBI Taxonomy" id="650164"/>
    <lineage>
        <taxon>Eukaryota</taxon>
        <taxon>Fungi</taxon>
        <taxon>Dikarya</taxon>
        <taxon>Basidiomycota</taxon>
        <taxon>Agaricomycotina</taxon>
        <taxon>Agaricomycetes</taxon>
        <taxon>Polyporales</taxon>
        <taxon>Phanerochaetaceae</taxon>
        <taxon>Phanerochaete</taxon>
    </lineage>
</organism>
<dbReference type="InterPro" id="IPR002669">
    <property type="entry name" value="UreD"/>
</dbReference>
<dbReference type="STRING" id="650164.K5XDV3"/>
<evidence type="ECO:0000256" key="1">
    <source>
        <dbReference type="ARBA" id="ARBA00007177"/>
    </source>
</evidence>
<sequence length="304" mass="33534">MSVVEKVGAGKGRIHVRSDGHEAVFSELSYSYPLKLLSPRLARPNLAVVYVLTYGGGLVDGDSVDLEVNVNDRTSLALLTQGTTKVFKARPGQRYARPTGQEQLRLETSQRVTVVVGSGSTIFLLPDPVTCFRSASYNQIQTFRLASDASAVLLDWITSGRKSLGEDWVFSKYLSINELFICGKRVARDAVLLEEEDESIKALPFRSLADRLNPYSCYATLILYGPQTTSTIEHLSVCFNAITVFKHTSRPSTVWSLTILDGGKGCVLRIAARTAEDARTWLGEALLPLCELIGEDMYNRTFGR</sequence>
<dbReference type="PANTHER" id="PTHR33643">
    <property type="entry name" value="UREASE ACCESSORY PROTEIN D"/>
    <property type="match status" value="1"/>
</dbReference>
<dbReference type="OrthoDB" id="5550464at2759"/>
<dbReference type="HOGENOM" id="CLU_021703_1_1_1"/>
<dbReference type="RefSeq" id="XP_007390645.1">
    <property type="nucleotide sequence ID" value="XM_007390583.1"/>
</dbReference>
<name>K5XDV3_PHACS</name>
<evidence type="ECO:0000313" key="4">
    <source>
        <dbReference type="Proteomes" id="UP000008370"/>
    </source>
</evidence>
<keyword evidence="4" id="KW-1185">Reference proteome</keyword>
<dbReference type="GeneID" id="18920370"/>
<comment type="similarity">
    <text evidence="1">Belongs to the UreD family.</text>
</comment>
<dbReference type="GO" id="GO:0016151">
    <property type="term" value="F:nickel cation binding"/>
    <property type="evidence" value="ECO:0007669"/>
    <property type="project" value="InterPro"/>
</dbReference>
<dbReference type="AlphaFoldDB" id="K5XDV3"/>
<gene>
    <name evidence="3" type="ORF">PHACADRAFT_82650</name>
</gene>
<evidence type="ECO:0000256" key="2">
    <source>
        <dbReference type="ARBA" id="ARBA00023186"/>
    </source>
</evidence>
<dbReference type="HAMAP" id="MF_01384">
    <property type="entry name" value="UreD"/>
    <property type="match status" value="1"/>
</dbReference>
<dbReference type="EMBL" id="JH930468">
    <property type="protein sequence ID" value="EKM61217.1"/>
    <property type="molecule type" value="Genomic_DNA"/>
</dbReference>
<protein>
    <recommendedName>
        <fullName evidence="5">Urease accessory protein UreD</fullName>
    </recommendedName>
</protein>
<dbReference type="FunCoup" id="K5XDV3">
    <property type="interactions" value="40"/>
</dbReference>
<proteinExistence type="inferred from homology"/>
<accession>K5XDV3</accession>
<dbReference type="PANTHER" id="PTHR33643:SF1">
    <property type="entry name" value="UREASE ACCESSORY PROTEIN D"/>
    <property type="match status" value="1"/>
</dbReference>
<keyword evidence="2" id="KW-0143">Chaperone</keyword>
<evidence type="ECO:0000313" key="3">
    <source>
        <dbReference type="EMBL" id="EKM61217.1"/>
    </source>
</evidence>
<dbReference type="KEGG" id="pco:PHACADRAFT_82650"/>
<dbReference type="Proteomes" id="UP000008370">
    <property type="component" value="Unassembled WGS sequence"/>
</dbReference>
<evidence type="ECO:0008006" key="5">
    <source>
        <dbReference type="Google" id="ProtNLM"/>
    </source>
</evidence>
<dbReference type="InParanoid" id="K5XDV3"/>
<reference evidence="3 4" key="1">
    <citation type="journal article" date="2012" name="BMC Genomics">
        <title>Comparative genomics of the white-rot fungi, Phanerochaete carnosa and P. chrysosporium, to elucidate the genetic basis of the distinct wood types they colonize.</title>
        <authorList>
            <person name="Suzuki H."/>
            <person name="MacDonald J."/>
            <person name="Syed K."/>
            <person name="Salamov A."/>
            <person name="Hori C."/>
            <person name="Aerts A."/>
            <person name="Henrissat B."/>
            <person name="Wiebenga A."/>
            <person name="vanKuyk P.A."/>
            <person name="Barry K."/>
            <person name="Lindquist E."/>
            <person name="LaButti K."/>
            <person name="Lapidus A."/>
            <person name="Lucas S."/>
            <person name="Coutinho P."/>
            <person name="Gong Y."/>
            <person name="Samejima M."/>
            <person name="Mahadevan R."/>
            <person name="Abou-Zaid M."/>
            <person name="de Vries R.P."/>
            <person name="Igarashi K."/>
            <person name="Yadav J.S."/>
            <person name="Grigoriev I.V."/>
            <person name="Master E.R."/>
        </authorList>
    </citation>
    <scope>NUCLEOTIDE SEQUENCE [LARGE SCALE GENOMIC DNA]</scope>
    <source>
        <strain evidence="3 4">HHB-10118-sp</strain>
    </source>
</reference>